<name>A0ABM1BIW1_LIMPO</name>
<feature type="compositionally biased region" description="Polar residues" evidence="5">
    <location>
        <begin position="10"/>
        <end position="19"/>
    </location>
</feature>
<feature type="region of interest" description="Disordered" evidence="5">
    <location>
        <begin position="101"/>
        <end position="133"/>
    </location>
</feature>
<dbReference type="InterPro" id="IPR018066">
    <property type="entry name" value="Tubby_C_CS"/>
</dbReference>
<dbReference type="InterPro" id="IPR025659">
    <property type="entry name" value="Tubby-like_C"/>
</dbReference>
<evidence type="ECO:0000313" key="8">
    <source>
        <dbReference type="RefSeq" id="XP_013782879.2"/>
    </source>
</evidence>
<dbReference type="Gene3D" id="3.20.90.10">
    <property type="entry name" value="Tubby Protein, Chain A"/>
    <property type="match status" value="1"/>
</dbReference>
<evidence type="ECO:0000256" key="4">
    <source>
        <dbReference type="RuleBase" id="RU361125"/>
    </source>
</evidence>
<organism evidence="7 8">
    <name type="scientific">Limulus polyphemus</name>
    <name type="common">Atlantic horseshoe crab</name>
    <dbReference type="NCBI Taxonomy" id="6850"/>
    <lineage>
        <taxon>Eukaryota</taxon>
        <taxon>Metazoa</taxon>
        <taxon>Ecdysozoa</taxon>
        <taxon>Arthropoda</taxon>
        <taxon>Chelicerata</taxon>
        <taxon>Merostomata</taxon>
        <taxon>Xiphosura</taxon>
        <taxon>Limulidae</taxon>
        <taxon>Limulus</taxon>
    </lineage>
</organism>
<dbReference type="InterPro" id="IPR000007">
    <property type="entry name" value="Tubby_C"/>
</dbReference>
<gene>
    <name evidence="8" type="primary">LOC106467102</name>
</gene>
<accession>A0ABM1BIW1</accession>
<dbReference type="PROSITE" id="PS01200">
    <property type="entry name" value="TUB_1"/>
    <property type="match status" value="1"/>
</dbReference>
<feature type="compositionally biased region" description="Polar residues" evidence="5">
    <location>
        <begin position="113"/>
        <end position="126"/>
    </location>
</feature>
<dbReference type="PANTHER" id="PTHR16517:SF7">
    <property type="entry name" value="PROTEIN KING TUBBY"/>
    <property type="match status" value="1"/>
</dbReference>
<dbReference type="Proteomes" id="UP000694941">
    <property type="component" value="Unplaced"/>
</dbReference>
<feature type="domain" description="Tubby C-terminal" evidence="6">
    <location>
        <begin position="153"/>
        <end position="397"/>
    </location>
</feature>
<reference evidence="8" key="1">
    <citation type="submission" date="2025-08" db="UniProtKB">
        <authorList>
            <consortium name="RefSeq"/>
        </authorList>
    </citation>
    <scope>IDENTIFICATION</scope>
    <source>
        <tissue evidence="8">Muscle</tissue>
    </source>
</reference>
<evidence type="ECO:0000313" key="7">
    <source>
        <dbReference type="Proteomes" id="UP000694941"/>
    </source>
</evidence>
<feature type="region of interest" description="Disordered" evidence="5">
    <location>
        <begin position="1"/>
        <end position="20"/>
    </location>
</feature>
<evidence type="ECO:0000256" key="1">
    <source>
        <dbReference type="ARBA" id="ARBA00004496"/>
    </source>
</evidence>
<evidence type="ECO:0000256" key="5">
    <source>
        <dbReference type="SAM" id="MobiDB-lite"/>
    </source>
</evidence>
<evidence type="ECO:0000256" key="2">
    <source>
        <dbReference type="ARBA" id="ARBA00007129"/>
    </source>
</evidence>
<protein>
    <recommendedName>
        <fullName evidence="4">Tubby-like protein</fullName>
    </recommendedName>
</protein>
<dbReference type="Pfam" id="PF01167">
    <property type="entry name" value="Tub"/>
    <property type="match status" value="1"/>
</dbReference>
<dbReference type="PROSITE" id="PS01201">
    <property type="entry name" value="TUB_2"/>
    <property type="match status" value="1"/>
</dbReference>
<evidence type="ECO:0000256" key="3">
    <source>
        <dbReference type="ARBA" id="ARBA00022490"/>
    </source>
</evidence>
<dbReference type="GeneID" id="106467102"/>
<dbReference type="SUPFAM" id="SSF54518">
    <property type="entry name" value="Tubby C-terminal domain-like"/>
    <property type="match status" value="1"/>
</dbReference>
<sequence>MSAENPDAALSTQFPTSLSKPKEEIFKEDVPQVEQLGLKQKLEMLNLPSQVDFDEDQESIPIIPTSSTASTLSTSNSQYVTFLPPSDSQESVVNDLSSEINPSEVEVRDSSLLMPTTTRSESNAQPSKEEEYEPSLGLGILEDLLEDLPAFISEPCPKGLTVRCRITRDKKGMDRGLFPTYYLHLEKDDGKKIFLLAARKRKKSKTSNYLISADPTDLSRGGDYFVGKLRSNLLGTSFTVFDGGDNPQRGSIFGDKTNMRCEIAAIVYETNVLGFKGPRKMTVIIPAMTLDNKRVDIKPVSDRDTLIERWRNQNMKNLLDLHNKTPVWNDETQSYVLNFHGRVTQASVKNFQLVHDNDVDYNIMQFGRVSEDIFSMDYSYPLCGLQAFAIAISSFDSKLACE</sequence>
<evidence type="ECO:0000259" key="6">
    <source>
        <dbReference type="Pfam" id="PF01167"/>
    </source>
</evidence>
<comment type="similarity">
    <text evidence="2 4">Belongs to the TUB family.</text>
</comment>
<dbReference type="PANTHER" id="PTHR16517">
    <property type="entry name" value="TUBBY-RELATED"/>
    <property type="match status" value="1"/>
</dbReference>
<keyword evidence="7" id="KW-1185">Reference proteome</keyword>
<proteinExistence type="inferred from homology"/>
<dbReference type="PRINTS" id="PR01573">
    <property type="entry name" value="SUPERTUBBY"/>
</dbReference>
<dbReference type="RefSeq" id="XP_013782879.2">
    <property type="nucleotide sequence ID" value="XM_013927425.2"/>
</dbReference>
<keyword evidence="3" id="KW-0963">Cytoplasm</keyword>
<comment type="subcellular location">
    <subcellularLocation>
        <location evidence="1">Cytoplasm</location>
    </subcellularLocation>
</comment>